<proteinExistence type="predicted"/>
<sequence>MDQIVSSTKWVEGGKIPYMALSKTLESIENTSSRLEKIRILSSFFVSTIKLSPKELSAAVHLCSGQLGPAYEGLELGISEAGIIKAIGESFGRKPDKIREDLKVKGDLGIVAQESRSNQKTLFQSAPLTVEAVYEKLKKIANSTGRDSMITKHKLIKGLLVACKDAETRYMVRFLSGKLRINVGENSVLAGLANAFTSVSLEGTKKLKEDDLKEKMAHNALILKTTFCECPNYQKIVDIAMEYGIEALTTKCKLTPGIPLRPMLAHAAKSVDEVFKRFDKSEFACEWKYDGERCQIHKTADGIKIFSRNQEDNTTKYPDIIQKLSQCISSQMADFVSDGEVVAYDPVAKTILPFQELSTRKRKNVESAEIKVIVCVFFFDLLYLNGESLVTRTYRERRNLLRENFTEVEGVFQFATAKDTSDIEEIGLFLDEAIKGKCEGLMVKTLDDKATYEIAKRSHNWLKLKKDYLDGVGDTLDLVVVGGYHGGGKRTGVYGGYLLACYDAESERYQTICKIGTGFKDDDLKTQRDYLEAVIIDKAPAYYQYDSSLVPDVWFEAEFVWEVKAADLSISPRHFAAVGIVDTDKGISLRFPRYLRLRDDKKPDQATTSVQVAEMYNNQELIKSDEIEVPVVDEDDFY</sequence>
<reference evidence="2" key="1">
    <citation type="submission" date="2016-11" db="UniProtKB">
        <authorList>
            <consortium name="WormBaseParasite"/>
        </authorList>
    </citation>
    <scope>IDENTIFICATION</scope>
    <source>
        <strain evidence="2">KR3021</strain>
    </source>
</reference>
<evidence type="ECO:0000313" key="1">
    <source>
        <dbReference type="Proteomes" id="UP000095286"/>
    </source>
</evidence>
<organism evidence="1 2">
    <name type="scientific">Rhabditophanes sp. KR3021</name>
    <dbReference type="NCBI Taxonomy" id="114890"/>
    <lineage>
        <taxon>Eukaryota</taxon>
        <taxon>Metazoa</taxon>
        <taxon>Ecdysozoa</taxon>
        <taxon>Nematoda</taxon>
        <taxon>Chromadorea</taxon>
        <taxon>Rhabditida</taxon>
        <taxon>Tylenchina</taxon>
        <taxon>Panagrolaimomorpha</taxon>
        <taxon>Strongyloidoidea</taxon>
        <taxon>Alloionematidae</taxon>
        <taxon>Rhabditophanes</taxon>
    </lineage>
</organism>
<protein>
    <submittedName>
        <fullName evidence="2">DNA ligase</fullName>
    </submittedName>
</protein>
<dbReference type="WBParaSite" id="RSKR_0001130700.1">
    <property type="protein sequence ID" value="RSKR_0001130700.1"/>
    <property type="gene ID" value="RSKR_0001130700"/>
</dbReference>
<dbReference type="Proteomes" id="UP000095286">
    <property type="component" value="Unplaced"/>
</dbReference>
<accession>A0AC35UID2</accession>
<name>A0AC35UID2_9BILA</name>
<evidence type="ECO:0000313" key="2">
    <source>
        <dbReference type="WBParaSite" id="RSKR_0001130700.1"/>
    </source>
</evidence>